<evidence type="ECO:0000256" key="3">
    <source>
        <dbReference type="ARBA" id="ARBA00023163"/>
    </source>
</evidence>
<dbReference type="GO" id="GO:0003700">
    <property type="term" value="F:DNA-binding transcription factor activity"/>
    <property type="evidence" value="ECO:0007669"/>
    <property type="project" value="InterPro"/>
</dbReference>
<dbReference type="InterPro" id="IPR020449">
    <property type="entry name" value="Tscrpt_reg_AraC-type_HTH"/>
</dbReference>
<dbReference type="PRINTS" id="PR00032">
    <property type="entry name" value="HTHARAC"/>
</dbReference>
<dbReference type="InterPro" id="IPR037923">
    <property type="entry name" value="HTH-like"/>
</dbReference>
<dbReference type="InterPro" id="IPR003313">
    <property type="entry name" value="AraC-bd"/>
</dbReference>
<reference evidence="5 6" key="1">
    <citation type="submission" date="2016-12" db="EMBL/GenBank/DDBJ databases">
        <title>Trade-off between light-utilization and light-protection in marine flavobacteria.</title>
        <authorList>
            <person name="Kumagai Y."/>
            <person name="Yoshizawa S."/>
            <person name="Kogure K."/>
            <person name="Iwasaki W."/>
        </authorList>
    </citation>
    <scope>NUCLEOTIDE SEQUENCE [LARGE SCALE GENOMIC DNA]</scope>
    <source>
        <strain evidence="5 6">KCTC 12100</strain>
    </source>
</reference>
<dbReference type="Pfam" id="PF02311">
    <property type="entry name" value="AraC_binding"/>
    <property type="match status" value="1"/>
</dbReference>
<dbReference type="Gene3D" id="1.10.10.60">
    <property type="entry name" value="Homeodomain-like"/>
    <property type="match status" value="2"/>
</dbReference>
<keyword evidence="6" id="KW-1185">Reference proteome</keyword>
<dbReference type="Pfam" id="PF12833">
    <property type="entry name" value="HTH_18"/>
    <property type="match status" value="1"/>
</dbReference>
<keyword evidence="3" id="KW-0804">Transcription</keyword>
<dbReference type="Proteomes" id="UP000247345">
    <property type="component" value="Unassembled WGS sequence"/>
</dbReference>
<feature type="domain" description="HTH araC/xylS-type" evidence="4">
    <location>
        <begin position="191"/>
        <end position="289"/>
    </location>
</feature>
<evidence type="ECO:0000259" key="4">
    <source>
        <dbReference type="PROSITE" id="PS01124"/>
    </source>
</evidence>
<dbReference type="SUPFAM" id="SSF51215">
    <property type="entry name" value="Regulatory protein AraC"/>
    <property type="match status" value="1"/>
</dbReference>
<accession>A0A2P6CCM2</accession>
<dbReference type="SMART" id="SM00342">
    <property type="entry name" value="HTH_ARAC"/>
    <property type="match status" value="1"/>
</dbReference>
<dbReference type="PROSITE" id="PS01124">
    <property type="entry name" value="HTH_ARAC_FAMILY_2"/>
    <property type="match status" value="1"/>
</dbReference>
<dbReference type="GO" id="GO:0043565">
    <property type="term" value="F:sequence-specific DNA binding"/>
    <property type="evidence" value="ECO:0007669"/>
    <property type="project" value="InterPro"/>
</dbReference>
<keyword evidence="1" id="KW-0805">Transcription regulation</keyword>
<evidence type="ECO:0000313" key="6">
    <source>
        <dbReference type="Proteomes" id="UP000247345"/>
    </source>
</evidence>
<keyword evidence="2" id="KW-0238">DNA-binding</keyword>
<dbReference type="SUPFAM" id="SSF46689">
    <property type="entry name" value="Homeodomain-like"/>
    <property type="match status" value="2"/>
</dbReference>
<dbReference type="InterPro" id="IPR009057">
    <property type="entry name" value="Homeodomain-like_sf"/>
</dbReference>
<dbReference type="AlphaFoldDB" id="A0A2P6CCM2"/>
<evidence type="ECO:0000313" key="5">
    <source>
        <dbReference type="EMBL" id="PQJ72657.1"/>
    </source>
</evidence>
<sequence length="291" mass="34007">MKERNKKYLIIFEQDKKWGFFINNLGSTKINKNEEYPSKGHPGRYMFTWEKGRVLDEFHFVLITEGEGIFESKETGKKKVSAGDGFLLFPGVWHRYKPTKAIGWTENWVGFSGTIAKQLLSNGFFNPQNPIIPKCNQVSILNYFDSLFKLFNNEPFGYQRSASGICMQLMAEAYNIQQHNSDDNYLGSMVSYTKHLMYKKINESIDLKKIALDLGVSYSKFRIDFKKQTGISPLQYFLLLKIEKSKDLLIRTNKTQREIAFELGFESDYYFNRLFKQKIGITPKQYRNSKN</sequence>
<dbReference type="EMBL" id="MSCK01000001">
    <property type="protein sequence ID" value="PQJ72657.1"/>
    <property type="molecule type" value="Genomic_DNA"/>
</dbReference>
<evidence type="ECO:0000256" key="1">
    <source>
        <dbReference type="ARBA" id="ARBA00023015"/>
    </source>
</evidence>
<proteinExistence type="predicted"/>
<dbReference type="OrthoDB" id="2585681at2"/>
<protein>
    <recommendedName>
        <fullName evidence="4">HTH araC/xylS-type domain-containing protein</fullName>
    </recommendedName>
</protein>
<dbReference type="RefSeq" id="WP_105048316.1">
    <property type="nucleotide sequence ID" value="NZ_CP150661.1"/>
</dbReference>
<dbReference type="InterPro" id="IPR018060">
    <property type="entry name" value="HTH_AraC"/>
</dbReference>
<organism evidence="5 6">
    <name type="scientific">Polaribacter butkevichii</name>
    <dbReference type="NCBI Taxonomy" id="218490"/>
    <lineage>
        <taxon>Bacteria</taxon>
        <taxon>Pseudomonadati</taxon>
        <taxon>Bacteroidota</taxon>
        <taxon>Flavobacteriia</taxon>
        <taxon>Flavobacteriales</taxon>
        <taxon>Flavobacteriaceae</taxon>
    </lineage>
</organism>
<name>A0A2P6CCM2_9FLAO</name>
<dbReference type="PANTHER" id="PTHR43280">
    <property type="entry name" value="ARAC-FAMILY TRANSCRIPTIONAL REGULATOR"/>
    <property type="match status" value="1"/>
</dbReference>
<dbReference type="PANTHER" id="PTHR43280:SF30">
    <property type="entry name" value="MMSAB OPERON REGULATORY PROTEIN"/>
    <property type="match status" value="1"/>
</dbReference>
<evidence type="ECO:0000256" key="2">
    <source>
        <dbReference type="ARBA" id="ARBA00023125"/>
    </source>
</evidence>
<comment type="caution">
    <text evidence="5">The sequence shown here is derived from an EMBL/GenBank/DDBJ whole genome shotgun (WGS) entry which is preliminary data.</text>
</comment>
<gene>
    <name evidence="5" type="ORF">BTO14_05025</name>
</gene>